<keyword evidence="6" id="KW-0547">Nucleotide-binding</keyword>
<evidence type="ECO:0000256" key="2">
    <source>
        <dbReference type="ARBA" id="ARBA00006997"/>
    </source>
</evidence>
<dbReference type="GO" id="GO:0009423">
    <property type="term" value="P:chorismate biosynthetic process"/>
    <property type="evidence" value="ECO:0007669"/>
    <property type="project" value="UniProtKB-UniPathway"/>
</dbReference>
<dbReference type="Gene3D" id="3.40.50.300">
    <property type="entry name" value="P-loop containing nucleotide triphosphate hydrolases"/>
    <property type="match status" value="1"/>
</dbReference>
<dbReference type="Pfam" id="PF01202">
    <property type="entry name" value="SKI"/>
    <property type="match status" value="1"/>
</dbReference>
<dbReference type="PANTHER" id="PTHR21087">
    <property type="entry name" value="SHIKIMATE KINASE"/>
    <property type="match status" value="1"/>
</dbReference>
<gene>
    <name evidence="11" type="primary">aroK_19</name>
    <name evidence="11" type="ORF">SDC9_64426</name>
</gene>
<dbReference type="AlphaFoldDB" id="A0A644XPG3"/>
<dbReference type="GO" id="GO:0004765">
    <property type="term" value="F:shikimate kinase activity"/>
    <property type="evidence" value="ECO:0007669"/>
    <property type="project" value="UniProtKB-EC"/>
</dbReference>
<dbReference type="EC" id="2.7.1.71" evidence="3"/>
<keyword evidence="5 11" id="KW-0808">Transferase</keyword>
<dbReference type="CDD" id="cd00464">
    <property type="entry name" value="SK"/>
    <property type="match status" value="1"/>
</dbReference>
<comment type="similarity">
    <text evidence="2">Belongs to the shikimate kinase family.</text>
</comment>
<keyword evidence="7 11" id="KW-0418">Kinase</keyword>
<dbReference type="GO" id="GO:0008652">
    <property type="term" value="P:amino acid biosynthetic process"/>
    <property type="evidence" value="ECO:0007669"/>
    <property type="project" value="UniProtKB-KW"/>
</dbReference>
<evidence type="ECO:0000256" key="6">
    <source>
        <dbReference type="ARBA" id="ARBA00022741"/>
    </source>
</evidence>
<dbReference type="PANTHER" id="PTHR21087:SF16">
    <property type="entry name" value="SHIKIMATE KINASE 1, CHLOROPLASTIC"/>
    <property type="match status" value="1"/>
</dbReference>
<dbReference type="GO" id="GO:0005524">
    <property type="term" value="F:ATP binding"/>
    <property type="evidence" value="ECO:0007669"/>
    <property type="project" value="UniProtKB-KW"/>
</dbReference>
<evidence type="ECO:0000256" key="9">
    <source>
        <dbReference type="ARBA" id="ARBA00023141"/>
    </source>
</evidence>
<reference evidence="11" key="1">
    <citation type="submission" date="2019-08" db="EMBL/GenBank/DDBJ databases">
        <authorList>
            <person name="Kucharzyk K."/>
            <person name="Murdoch R.W."/>
            <person name="Higgins S."/>
            <person name="Loffler F."/>
        </authorList>
    </citation>
    <scope>NUCLEOTIDE SEQUENCE</scope>
</reference>
<organism evidence="11">
    <name type="scientific">bioreactor metagenome</name>
    <dbReference type="NCBI Taxonomy" id="1076179"/>
    <lineage>
        <taxon>unclassified sequences</taxon>
        <taxon>metagenomes</taxon>
        <taxon>ecological metagenomes</taxon>
    </lineage>
</organism>
<accession>A0A644XPG3</accession>
<evidence type="ECO:0000256" key="5">
    <source>
        <dbReference type="ARBA" id="ARBA00022679"/>
    </source>
</evidence>
<evidence type="ECO:0000256" key="8">
    <source>
        <dbReference type="ARBA" id="ARBA00022840"/>
    </source>
</evidence>
<keyword evidence="4" id="KW-0028">Amino-acid biosynthesis</keyword>
<evidence type="ECO:0000313" key="11">
    <source>
        <dbReference type="EMBL" id="MPM18025.1"/>
    </source>
</evidence>
<dbReference type="InterPro" id="IPR000623">
    <property type="entry name" value="Shikimate_kinase/TSH1"/>
</dbReference>
<evidence type="ECO:0000256" key="10">
    <source>
        <dbReference type="ARBA" id="ARBA00048567"/>
    </source>
</evidence>
<dbReference type="HAMAP" id="MF_00109">
    <property type="entry name" value="Shikimate_kinase"/>
    <property type="match status" value="1"/>
</dbReference>
<dbReference type="GO" id="GO:0009073">
    <property type="term" value="P:aromatic amino acid family biosynthetic process"/>
    <property type="evidence" value="ECO:0007669"/>
    <property type="project" value="UniProtKB-KW"/>
</dbReference>
<dbReference type="InterPro" id="IPR031322">
    <property type="entry name" value="Shikimate/glucono_kinase"/>
</dbReference>
<evidence type="ECO:0000256" key="4">
    <source>
        <dbReference type="ARBA" id="ARBA00022605"/>
    </source>
</evidence>
<dbReference type="PROSITE" id="PS01128">
    <property type="entry name" value="SHIKIMATE_KINASE"/>
    <property type="match status" value="1"/>
</dbReference>
<name>A0A644XPG3_9ZZZZ</name>
<dbReference type="SUPFAM" id="SSF52540">
    <property type="entry name" value="P-loop containing nucleoside triphosphate hydrolases"/>
    <property type="match status" value="1"/>
</dbReference>
<evidence type="ECO:0000256" key="3">
    <source>
        <dbReference type="ARBA" id="ARBA00012154"/>
    </source>
</evidence>
<dbReference type="PRINTS" id="PR01100">
    <property type="entry name" value="SHIKIMTKNASE"/>
</dbReference>
<proteinExistence type="inferred from homology"/>
<comment type="caution">
    <text evidence="11">The sequence shown here is derived from an EMBL/GenBank/DDBJ whole genome shotgun (WGS) entry which is preliminary data.</text>
</comment>
<evidence type="ECO:0000256" key="7">
    <source>
        <dbReference type="ARBA" id="ARBA00022777"/>
    </source>
</evidence>
<keyword evidence="8" id="KW-0067">ATP-binding</keyword>
<comment type="pathway">
    <text evidence="1">Metabolic intermediate biosynthesis; chorismate biosynthesis; chorismate from D-erythrose 4-phosphate and phosphoenolpyruvate: step 5/7.</text>
</comment>
<sequence length="173" mass="19307">MVISLTGFMGVGKSTIAASLSKHLYCKLIDLDKYIEESHGGIPIVELFGLSGQEVFRNAEEKALEDILSNNREKVLILSLGGGALLSHKNRELIKTMTYCIYLKASLETLTSRLEKSHKQRPLVKDSEGLFQSGKIAELFHEREPGYQECASHVIDVDNLSMKDILIKIMDVL</sequence>
<evidence type="ECO:0000256" key="1">
    <source>
        <dbReference type="ARBA" id="ARBA00004842"/>
    </source>
</evidence>
<comment type="catalytic activity">
    <reaction evidence="10">
        <text>shikimate + ATP = 3-phosphoshikimate + ADP + H(+)</text>
        <dbReference type="Rhea" id="RHEA:13121"/>
        <dbReference type="ChEBI" id="CHEBI:15378"/>
        <dbReference type="ChEBI" id="CHEBI:30616"/>
        <dbReference type="ChEBI" id="CHEBI:36208"/>
        <dbReference type="ChEBI" id="CHEBI:145989"/>
        <dbReference type="ChEBI" id="CHEBI:456216"/>
        <dbReference type="EC" id="2.7.1.71"/>
    </reaction>
</comment>
<dbReference type="UniPathway" id="UPA00053">
    <property type="reaction ID" value="UER00088"/>
</dbReference>
<protein>
    <recommendedName>
        <fullName evidence="3">shikimate kinase</fullName>
        <ecNumber evidence="3">2.7.1.71</ecNumber>
    </recommendedName>
</protein>
<dbReference type="InterPro" id="IPR027417">
    <property type="entry name" value="P-loop_NTPase"/>
</dbReference>
<dbReference type="EMBL" id="VSSQ01002906">
    <property type="protein sequence ID" value="MPM18025.1"/>
    <property type="molecule type" value="Genomic_DNA"/>
</dbReference>
<dbReference type="GO" id="GO:0005829">
    <property type="term" value="C:cytosol"/>
    <property type="evidence" value="ECO:0007669"/>
    <property type="project" value="TreeGrafter"/>
</dbReference>
<dbReference type="InterPro" id="IPR023000">
    <property type="entry name" value="Shikimate_kinase_CS"/>
</dbReference>
<keyword evidence="9" id="KW-0057">Aromatic amino acid biosynthesis</keyword>